<evidence type="ECO:0000256" key="1">
    <source>
        <dbReference type="ARBA" id="ARBA00022737"/>
    </source>
</evidence>
<dbReference type="Pfam" id="PF13424">
    <property type="entry name" value="TPR_12"/>
    <property type="match status" value="5"/>
</dbReference>
<evidence type="ECO:0000313" key="8">
    <source>
        <dbReference type="Proteomes" id="UP000663870"/>
    </source>
</evidence>
<feature type="repeat" description="TPR" evidence="3">
    <location>
        <begin position="573"/>
        <end position="606"/>
    </location>
</feature>
<dbReference type="Proteomes" id="UP000663870">
    <property type="component" value="Unassembled WGS sequence"/>
</dbReference>
<evidence type="ECO:0000313" key="7">
    <source>
        <dbReference type="Proteomes" id="UP000663854"/>
    </source>
</evidence>
<evidence type="ECO:0000313" key="6">
    <source>
        <dbReference type="EMBL" id="CAF1400859.1"/>
    </source>
</evidence>
<dbReference type="InterPro" id="IPR006597">
    <property type="entry name" value="Sel1-like"/>
</dbReference>
<sequence length="888" mass="103776">MSSAIEILPAINSLRQLDSVFIYSIEEKDENFLDKYSKIIGIFDQQIDLFRSIEENTDLAIKQVESFKFYEKNQKSTRELSKESGSFLWLRLFKDIVLKLPHDEQSKQEMIEKLNEIYRNNNRQLKLIGNFKNEYKSEDAIRWYTGQPFLYKQLNRALRTEDIELLYKFRYFISDLSKNLSNEYEILKDSFDSKITFYRGTKLSNEEANKLERNLGKLISTNGYLSTSLSKDVALQFTDKSTDTETSVIFEIECDLGKTNTVTMASIAHYSKHSDEQEVLFDLDAAFEILSVEKNSSLNGLVVKLKATDEGAELAQEYIQYHDRKLNTTSVVIMFGYLLAEVGQYDKSEQYFERLLKNPNGEDIPFIYYYMGGAKVDQGDYDTAMKYYQQSYDMLINAQPQRELASSYVLSDIGWILHIKGQYNEALDHHKRALKIRKTYSNYLSVSSSLTNIGIIYKKIGKYNDALDCLKESLQIKEKYLPHVHQEIAKILSTIATIYSDMDELDNSLEYHQKSLEMIEKCLPFEHENIAINLNHIGTILTKKEKYDEALDYFIRALKIKENIFPNGHLSIALSLNNIGYIYYRKKDYTLALDYFEKSMNMRENLYSDINNPMLINLLTNFGLVYLKLHKYDSALTYHVRALNVSRIILPSGHFTITECLTNIAIVYREMKDYVKAFEYFEKSLKNEGKNPTKGNMLRLAYNYDNMGVCLCYQGDAQTGLEYRMKAIRLLGKVYPRLQYARTADTIGDVYLGLERYDSALECFYISLNIKLKCLSANDVRTAETLMNIGDVFFEKEKNERWKSNEQYKIKSRFYYEKALEIYTKNKHVNTIHTLNRIGIIYEEIHKYHVALQYYRKALETFGTDILSDDSLKEICENNVARIKWLMN</sequence>
<keyword evidence="2 3" id="KW-0802">TPR repeat</keyword>
<dbReference type="Pfam" id="PF13374">
    <property type="entry name" value="TPR_10"/>
    <property type="match status" value="1"/>
</dbReference>
<dbReference type="PROSITE" id="PS51996">
    <property type="entry name" value="TR_MART"/>
    <property type="match status" value="1"/>
</dbReference>
<comment type="caution">
    <text evidence="5">The sequence shown here is derived from an EMBL/GenBank/DDBJ whole genome shotgun (WGS) entry which is preliminary data.</text>
</comment>
<feature type="repeat" description="TPR" evidence="3">
    <location>
        <begin position="365"/>
        <end position="398"/>
    </location>
</feature>
<proteinExistence type="predicted"/>
<keyword evidence="8" id="KW-1185">Reference proteome</keyword>
<feature type="repeat" description="TPR" evidence="3">
    <location>
        <begin position="658"/>
        <end position="691"/>
    </location>
</feature>
<feature type="repeat" description="TPR" evidence="3">
    <location>
        <begin position="407"/>
        <end position="440"/>
    </location>
</feature>
<feature type="repeat" description="TPR" evidence="3">
    <location>
        <begin position="447"/>
        <end position="480"/>
    </location>
</feature>
<dbReference type="Gene3D" id="3.90.176.10">
    <property type="entry name" value="Toxin ADP-ribosyltransferase, Chain A, domain 1"/>
    <property type="match status" value="1"/>
</dbReference>
<dbReference type="GO" id="GO:0005576">
    <property type="term" value="C:extracellular region"/>
    <property type="evidence" value="ECO:0007669"/>
    <property type="project" value="InterPro"/>
</dbReference>
<dbReference type="InterPro" id="IPR011990">
    <property type="entry name" value="TPR-like_helical_dom_sf"/>
</dbReference>
<reference evidence="5" key="1">
    <citation type="submission" date="2021-02" db="EMBL/GenBank/DDBJ databases">
        <authorList>
            <person name="Nowell W R."/>
        </authorList>
    </citation>
    <scope>NUCLEOTIDE SEQUENCE</scope>
</reference>
<protein>
    <recommendedName>
        <fullName evidence="4">ADP ribosyltransferase domain-containing protein</fullName>
    </recommendedName>
</protein>
<accession>A0A814T5C0</accession>
<dbReference type="Proteomes" id="UP000663854">
    <property type="component" value="Unassembled WGS sequence"/>
</dbReference>
<evidence type="ECO:0000313" key="5">
    <source>
        <dbReference type="EMBL" id="CAF1157269.1"/>
    </source>
</evidence>
<evidence type="ECO:0000259" key="4">
    <source>
        <dbReference type="Pfam" id="PF03496"/>
    </source>
</evidence>
<keyword evidence="1" id="KW-0677">Repeat</keyword>
<dbReference type="SMART" id="SM00671">
    <property type="entry name" value="SEL1"/>
    <property type="match status" value="3"/>
</dbReference>
<dbReference type="Gene3D" id="1.25.40.10">
    <property type="entry name" value="Tetratricopeptide repeat domain"/>
    <property type="match status" value="4"/>
</dbReference>
<name>A0A814T5C0_9BILA</name>
<dbReference type="InterPro" id="IPR003540">
    <property type="entry name" value="ADP-ribosyltransferase"/>
</dbReference>
<feature type="domain" description="ADP ribosyltransferase" evidence="4">
    <location>
        <begin position="136"/>
        <end position="297"/>
    </location>
</feature>
<dbReference type="PROSITE" id="PS50005">
    <property type="entry name" value="TPR"/>
    <property type="match status" value="7"/>
</dbReference>
<evidence type="ECO:0000256" key="3">
    <source>
        <dbReference type="PROSITE-ProRule" id="PRU00339"/>
    </source>
</evidence>
<dbReference type="EMBL" id="CAJNOH010000973">
    <property type="protein sequence ID" value="CAF1157269.1"/>
    <property type="molecule type" value="Genomic_DNA"/>
</dbReference>
<dbReference type="EMBL" id="CAJNOL010001668">
    <property type="protein sequence ID" value="CAF1400859.1"/>
    <property type="molecule type" value="Genomic_DNA"/>
</dbReference>
<dbReference type="PANTHER" id="PTHR45641:SF19">
    <property type="entry name" value="NEPHROCYSTIN-3"/>
    <property type="match status" value="1"/>
</dbReference>
<dbReference type="SMART" id="SM00028">
    <property type="entry name" value="TPR"/>
    <property type="match status" value="12"/>
</dbReference>
<organism evidence="5 7">
    <name type="scientific">Rotaria sordida</name>
    <dbReference type="NCBI Taxonomy" id="392033"/>
    <lineage>
        <taxon>Eukaryota</taxon>
        <taxon>Metazoa</taxon>
        <taxon>Spiralia</taxon>
        <taxon>Gnathifera</taxon>
        <taxon>Rotifera</taxon>
        <taxon>Eurotatoria</taxon>
        <taxon>Bdelloidea</taxon>
        <taxon>Philodinida</taxon>
        <taxon>Philodinidae</taxon>
        <taxon>Rotaria</taxon>
    </lineage>
</organism>
<evidence type="ECO:0000256" key="2">
    <source>
        <dbReference type="ARBA" id="ARBA00022803"/>
    </source>
</evidence>
<dbReference type="SUPFAM" id="SSF48452">
    <property type="entry name" value="TPR-like"/>
    <property type="match status" value="3"/>
</dbReference>
<feature type="repeat" description="TPR" evidence="3">
    <location>
        <begin position="531"/>
        <end position="564"/>
    </location>
</feature>
<feature type="repeat" description="TPR" evidence="3">
    <location>
        <begin position="832"/>
        <end position="865"/>
    </location>
</feature>
<dbReference type="AlphaFoldDB" id="A0A814T5C0"/>
<dbReference type="SUPFAM" id="SSF56399">
    <property type="entry name" value="ADP-ribosylation"/>
    <property type="match status" value="1"/>
</dbReference>
<dbReference type="Pfam" id="PF03496">
    <property type="entry name" value="ADPrib_exo_Tox"/>
    <property type="match status" value="1"/>
</dbReference>
<dbReference type="PANTHER" id="PTHR45641">
    <property type="entry name" value="TETRATRICOPEPTIDE REPEAT PROTEIN (AFU_ORTHOLOGUE AFUA_6G03870)"/>
    <property type="match status" value="1"/>
</dbReference>
<dbReference type="Pfam" id="PF13432">
    <property type="entry name" value="TPR_16"/>
    <property type="match status" value="1"/>
</dbReference>
<dbReference type="InterPro" id="IPR019734">
    <property type="entry name" value="TPR_rpt"/>
</dbReference>
<gene>
    <name evidence="6" type="ORF">JXQ802_LOCUS34699</name>
    <name evidence="5" type="ORF">PYM288_LOCUS22545</name>
</gene>